<evidence type="ECO:0000313" key="2">
    <source>
        <dbReference type="EMBL" id="KAD5961600.1"/>
    </source>
</evidence>
<keyword evidence="3" id="KW-1185">Reference proteome</keyword>
<dbReference type="InterPro" id="IPR036691">
    <property type="entry name" value="Endo/exonu/phosph_ase_sf"/>
</dbReference>
<gene>
    <name evidence="2" type="ORF">E3N88_13073</name>
</gene>
<dbReference type="EMBL" id="SZYD01000006">
    <property type="protein sequence ID" value="KAD5961600.1"/>
    <property type="molecule type" value="Genomic_DNA"/>
</dbReference>
<sequence length="313" mass="36022">MNFLSLNIRGVGGAAKPRWVKSLVVSNKIGFLAIQETQLSDSSKIDLRRFWKGGGMESDFVNAVGRSGGLLCIWNSGIFGASKVVKDRNFLLISGMLIGNKKHLNIMNVYAPQEVALKKILWTQIRRLILETDGYWVVMGDFKSVRVPEERLNSQFDSNCATEFNNFILETGLQEFSMKGAKFTYCQKQGRKLSKIDRILVSLNYLDDWSDSCCMVLKRSLSDHSPVILKSSFLDYGPRPFRVFNSWFDKEDFDWILMEAVSSFNGSGNPAKRLHDKLKHIKECIKCWAKKTRKKKRRSLKLQKMNWRYLMTC</sequence>
<dbReference type="PANTHER" id="PTHR33710">
    <property type="entry name" value="BNAC02G09200D PROTEIN"/>
    <property type="match status" value="1"/>
</dbReference>
<feature type="domain" description="Endonuclease/exonuclease/phosphatase" evidence="1">
    <location>
        <begin position="105"/>
        <end position="228"/>
    </location>
</feature>
<evidence type="ECO:0000259" key="1">
    <source>
        <dbReference type="Pfam" id="PF14529"/>
    </source>
</evidence>
<proteinExistence type="predicted"/>
<dbReference type="AlphaFoldDB" id="A0A5N6P9A1"/>
<dbReference type="InterPro" id="IPR005135">
    <property type="entry name" value="Endo/exonuclease/phosphatase"/>
</dbReference>
<protein>
    <recommendedName>
        <fullName evidence="1">Endonuclease/exonuclease/phosphatase domain-containing protein</fullName>
    </recommendedName>
</protein>
<dbReference type="PANTHER" id="PTHR33710:SF64">
    <property type="entry name" value="ENDONUCLEASE_EXONUCLEASE_PHOSPHATASE DOMAIN-CONTAINING PROTEIN"/>
    <property type="match status" value="1"/>
</dbReference>
<dbReference type="Pfam" id="PF14529">
    <property type="entry name" value="Exo_endo_phos_2"/>
    <property type="match status" value="1"/>
</dbReference>
<name>A0A5N6P9A1_9ASTR</name>
<comment type="caution">
    <text evidence="2">The sequence shown here is derived from an EMBL/GenBank/DDBJ whole genome shotgun (WGS) entry which is preliminary data.</text>
</comment>
<organism evidence="2 3">
    <name type="scientific">Mikania micrantha</name>
    <name type="common">bitter vine</name>
    <dbReference type="NCBI Taxonomy" id="192012"/>
    <lineage>
        <taxon>Eukaryota</taxon>
        <taxon>Viridiplantae</taxon>
        <taxon>Streptophyta</taxon>
        <taxon>Embryophyta</taxon>
        <taxon>Tracheophyta</taxon>
        <taxon>Spermatophyta</taxon>
        <taxon>Magnoliopsida</taxon>
        <taxon>eudicotyledons</taxon>
        <taxon>Gunneridae</taxon>
        <taxon>Pentapetalae</taxon>
        <taxon>asterids</taxon>
        <taxon>campanulids</taxon>
        <taxon>Asterales</taxon>
        <taxon>Asteraceae</taxon>
        <taxon>Asteroideae</taxon>
        <taxon>Heliantheae alliance</taxon>
        <taxon>Eupatorieae</taxon>
        <taxon>Mikania</taxon>
    </lineage>
</organism>
<evidence type="ECO:0000313" key="3">
    <source>
        <dbReference type="Proteomes" id="UP000326396"/>
    </source>
</evidence>
<dbReference type="GO" id="GO:0003824">
    <property type="term" value="F:catalytic activity"/>
    <property type="evidence" value="ECO:0007669"/>
    <property type="project" value="InterPro"/>
</dbReference>
<dbReference type="Proteomes" id="UP000326396">
    <property type="component" value="Linkage Group LG14"/>
</dbReference>
<dbReference type="OrthoDB" id="1881450at2759"/>
<dbReference type="SUPFAM" id="SSF56219">
    <property type="entry name" value="DNase I-like"/>
    <property type="match status" value="1"/>
</dbReference>
<reference evidence="2 3" key="1">
    <citation type="submission" date="2019-05" db="EMBL/GenBank/DDBJ databases">
        <title>Mikania micrantha, genome provides insights into the molecular mechanism of rapid growth.</title>
        <authorList>
            <person name="Liu B."/>
        </authorList>
    </citation>
    <scope>NUCLEOTIDE SEQUENCE [LARGE SCALE GENOMIC DNA]</scope>
    <source>
        <strain evidence="2">NLD-2019</strain>
        <tissue evidence="2">Leaf</tissue>
    </source>
</reference>
<dbReference type="Gene3D" id="3.60.10.10">
    <property type="entry name" value="Endonuclease/exonuclease/phosphatase"/>
    <property type="match status" value="1"/>
</dbReference>
<accession>A0A5N6P9A1</accession>